<dbReference type="PANTHER" id="PTHR42949">
    <property type="entry name" value="ANAEROBIC GLYCEROL-3-PHOSPHATE DEHYDROGENASE SUBUNIT B"/>
    <property type="match status" value="1"/>
</dbReference>
<dbReference type="InterPro" id="IPR036188">
    <property type="entry name" value="FAD/NAD-bd_sf"/>
</dbReference>
<reference evidence="3" key="1">
    <citation type="submission" date="2021-01" db="EMBL/GenBank/DDBJ databases">
        <title>Description of Breznakiella homolactica.</title>
        <authorList>
            <person name="Song Y."/>
            <person name="Brune A."/>
        </authorList>
    </citation>
    <scope>NUCLEOTIDE SEQUENCE</scope>
    <source>
        <strain evidence="3">RmG30</strain>
    </source>
</reference>
<dbReference type="PRINTS" id="PR00368">
    <property type="entry name" value="FADPNR"/>
</dbReference>
<dbReference type="InterPro" id="IPR051691">
    <property type="entry name" value="Metab_Enz_Cyan_OpOx_G3PDH"/>
</dbReference>
<accession>A0A7T8B9Y7</accession>
<dbReference type="EMBL" id="CP067089">
    <property type="protein sequence ID" value="QQO08420.1"/>
    <property type="molecule type" value="Genomic_DNA"/>
</dbReference>
<dbReference type="Proteomes" id="UP000595917">
    <property type="component" value="Chromosome"/>
</dbReference>
<dbReference type="InterPro" id="IPR023753">
    <property type="entry name" value="FAD/NAD-binding_dom"/>
</dbReference>
<keyword evidence="4" id="KW-1185">Reference proteome</keyword>
<dbReference type="RefSeq" id="WP_215625726.1">
    <property type="nucleotide sequence ID" value="NZ_CP067089.2"/>
</dbReference>
<organism evidence="3 4">
    <name type="scientific">Breznakiella homolactica</name>
    <dbReference type="NCBI Taxonomy" id="2798577"/>
    <lineage>
        <taxon>Bacteria</taxon>
        <taxon>Pseudomonadati</taxon>
        <taxon>Spirochaetota</taxon>
        <taxon>Spirochaetia</taxon>
        <taxon>Spirochaetales</taxon>
        <taxon>Breznakiellaceae</taxon>
        <taxon>Breznakiella</taxon>
    </lineage>
</organism>
<gene>
    <name evidence="3" type="ORF">JFL75_15995</name>
</gene>
<sequence length="419" mass="45364">MQYELIVIGGGPAGLAAALEAHRQGLRKILIAERDKDLGGILNQCIHNGFGLHYFKEELSGPEYAGRFVDMLKETSIEIMLDTFVLEISPEKDVHLVNKTQGYQILKAQSIILAMGCRERTRGAIGIPGARPAGVFTAGTAQRYVNMEGYMVGRRIVILGSGDIGLIMARRMVLEGAEVLACVEVMPYSGGLTRNIVQCLEDYGIPLYLSHTITEIKGSLRVEGVTVSKVDENRLPVPGTEMYFDCDTVLLSVGLIPENELSRKTGIAIDPKTSGAAVYENMETSVPGIFACGNVVHVHDLVDFVTAESERAGAAAARHVLRGGSVPADAVAVSGGPGVGYTVPQLIRKDNLENGLEVFFRVQRRYGRSSVRVSAGGEQIARFKREHMVPGEMEHITIPKTLLRGVSDCITIEAEEEAV</sequence>
<evidence type="ECO:0000313" key="3">
    <source>
        <dbReference type="EMBL" id="QQO08420.1"/>
    </source>
</evidence>
<dbReference type="GO" id="GO:0016491">
    <property type="term" value="F:oxidoreductase activity"/>
    <property type="evidence" value="ECO:0007669"/>
    <property type="project" value="UniProtKB-KW"/>
</dbReference>
<dbReference type="PRINTS" id="PR00411">
    <property type="entry name" value="PNDRDTASEI"/>
</dbReference>
<dbReference type="KEGG" id="bhc:JFL75_15995"/>
<feature type="domain" description="FAD/NAD(P)-binding" evidence="2">
    <location>
        <begin position="4"/>
        <end position="299"/>
    </location>
</feature>
<protein>
    <submittedName>
        <fullName evidence="3">FAD-dependent oxidoreductase</fullName>
    </submittedName>
</protein>
<evidence type="ECO:0000256" key="1">
    <source>
        <dbReference type="ARBA" id="ARBA00023002"/>
    </source>
</evidence>
<evidence type="ECO:0000259" key="2">
    <source>
        <dbReference type="Pfam" id="PF07992"/>
    </source>
</evidence>
<dbReference type="Gene3D" id="3.50.50.60">
    <property type="entry name" value="FAD/NAD(P)-binding domain"/>
    <property type="match status" value="2"/>
</dbReference>
<dbReference type="SUPFAM" id="SSF51905">
    <property type="entry name" value="FAD/NAD(P)-binding domain"/>
    <property type="match status" value="1"/>
</dbReference>
<evidence type="ECO:0000313" key="4">
    <source>
        <dbReference type="Proteomes" id="UP000595917"/>
    </source>
</evidence>
<dbReference type="Pfam" id="PF07992">
    <property type="entry name" value="Pyr_redox_2"/>
    <property type="match status" value="1"/>
</dbReference>
<keyword evidence="1" id="KW-0560">Oxidoreductase</keyword>
<dbReference type="PANTHER" id="PTHR42949:SF3">
    <property type="entry name" value="ANAEROBIC GLYCEROL-3-PHOSPHATE DEHYDROGENASE SUBUNIT B"/>
    <property type="match status" value="1"/>
</dbReference>
<dbReference type="AlphaFoldDB" id="A0A7T8B9Y7"/>
<name>A0A7T8B9Y7_9SPIR</name>
<proteinExistence type="predicted"/>